<dbReference type="EMBL" id="CP081295">
    <property type="protein sequence ID" value="QZD90173.1"/>
    <property type="molecule type" value="Genomic_DNA"/>
</dbReference>
<reference evidence="4 5" key="1">
    <citation type="submission" date="2021-08" db="EMBL/GenBank/DDBJ databases">
        <title>Comparative Genomics Analysis of the Genus Qipengyuania Reveals Extensive Genetic Diversity and Metabolic Versatility, Including the Description of Fifteen Novel Species.</title>
        <authorList>
            <person name="Liu Y."/>
        </authorList>
    </citation>
    <scope>NUCLEOTIDE SEQUENCE [LARGE SCALE GENOMIC DNA]</scope>
    <source>
        <strain evidence="4 5">1NDH13</strain>
    </source>
</reference>
<dbReference type="Pfam" id="PF05036">
    <property type="entry name" value="SPOR"/>
    <property type="match status" value="1"/>
</dbReference>
<dbReference type="Proteomes" id="UP000824281">
    <property type="component" value="Chromosome"/>
</dbReference>
<feature type="region of interest" description="Disordered" evidence="1">
    <location>
        <begin position="73"/>
        <end position="112"/>
    </location>
</feature>
<keyword evidence="2" id="KW-0812">Transmembrane</keyword>
<evidence type="ECO:0000313" key="4">
    <source>
        <dbReference type="EMBL" id="QZD90173.1"/>
    </source>
</evidence>
<dbReference type="InterPro" id="IPR036680">
    <property type="entry name" value="SPOR-like_sf"/>
</dbReference>
<dbReference type="InterPro" id="IPR007730">
    <property type="entry name" value="SPOR-like_dom"/>
</dbReference>
<evidence type="ECO:0000256" key="1">
    <source>
        <dbReference type="SAM" id="MobiDB-lite"/>
    </source>
</evidence>
<evidence type="ECO:0000259" key="3">
    <source>
        <dbReference type="PROSITE" id="PS51724"/>
    </source>
</evidence>
<organism evidence="4 5">
    <name type="scientific">Qipengyuania aurantiaca</name>
    <dbReference type="NCBI Taxonomy" id="2867233"/>
    <lineage>
        <taxon>Bacteria</taxon>
        <taxon>Pseudomonadati</taxon>
        <taxon>Pseudomonadota</taxon>
        <taxon>Alphaproteobacteria</taxon>
        <taxon>Sphingomonadales</taxon>
        <taxon>Erythrobacteraceae</taxon>
        <taxon>Qipengyuania</taxon>
    </lineage>
</organism>
<gene>
    <name evidence="4" type="ORF">K3148_01835</name>
</gene>
<keyword evidence="5" id="KW-1185">Reference proteome</keyword>
<evidence type="ECO:0000313" key="5">
    <source>
        <dbReference type="Proteomes" id="UP000824281"/>
    </source>
</evidence>
<sequence>MARSPYEHDEDWESADLELIEGDEHLPWLEAEEGQDERDAGFATSRLVMLGVISLIVVGALVAVAWFAIGATSDEPPADGSLVQAPEGDYKTKPEDEGGKTYPGTGDTSFAVGEGQTREGQLADAPVTPEIVPAKPEEPEEEVAAPSLATTLNEGPRSSEPAKGTLVQVGAYPTRGDAQEAWGRLMRQTTVLNGVRHRVVEAKVDIGTVYRLQAVNGSTGEARSLCTRLKADGLACFVK</sequence>
<proteinExistence type="predicted"/>
<evidence type="ECO:0000256" key="2">
    <source>
        <dbReference type="SAM" id="Phobius"/>
    </source>
</evidence>
<protein>
    <submittedName>
        <fullName evidence="4">SPOR domain-containing protein</fullName>
    </submittedName>
</protein>
<name>A0ABX8ZME5_9SPHN</name>
<feature type="compositionally biased region" description="Basic and acidic residues" evidence="1">
    <location>
        <begin position="88"/>
        <end position="99"/>
    </location>
</feature>
<keyword evidence="2" id="KW-0472">Membrane</keyword>
<dbReference type="RefSeq" id="WP_221425647.1">
    <property type="nucleotide sequence ID" value="NZ_CP081295.1"/>
</dbReference>
<dbReference type="PROSITE" id="PS51724">
    <property type="entry name" value="SPOR"/>
    <property type="match status" value="1"/>
</dbReference>
<feature type="transmembrane region" description="Helical" evidence="2">
    <location>
        <begin position="47"/>
        <end position="69"/>
    </location>
</feature>
<accession>A0ABX8ZME5</accession>
<feature type="domain" description="SPOR" evidence="3">
    <location>
        <begin position="159"/>
        <end position="239"/>
    </location>
</feature>
<keyword evidence="2" id="KW-1133">Transmembrane helix</keyword>
<dbReference type="Gene3D" id="3.30.70.1070">
    <property type="entry name" value="Sporulation related repeat"/>
    <property type="match status" value="1"/>
</dbReference>
<dbReference type="SUPFAM" id="SSF110997">
    <property type="entry name" value="Sporulation related repeat"/>
    <property type="match status" value="1"/>
</dbReference>